<reference evidence="1" key="1">
    <citation type="submission" date="2013-10" db="EMBL/GenBank/DDBJ databases">
        <title>Antibiotic resistance diversity of beta-lactamase producers in the General Hospital Vienna.</title>
        <authorList>
            <person name="Barisic I."/>
            <person name="Mitteregger D."/>
            <person name="Hirschl A.M."/>
            <person name="Noehammer C."/>
            <person name="Wiesinger-Mayr H."/>
        </authorList>
    </citation>
    <scope>NUCLEOTIDE SEQUENCE [LARGE SCALE GENOMIC DNA]</scope>
    <source>
        <strain evidence="1">IS43</strain>
    </source>
</reference>
<dbReference type="Proteomes" id="UP000019183">
    <property type="component" value="Unassembled WGS sequence"/>
</dbReference>
<proteinExistence type="predicted"/>
<accession>W1DKV9</accession>
<evidence type="ECO:0000313" key="2">
    <source>
        <dbReference type="Proteomes" id="UP000019183"/>
    </source>
</evidence>
<keyword evidence="2" id="KW-1185">Reference proteome</keyword>
<evidence type="ECO:0000313" key="1">
    <source>
        <dbReference type="EMBL" id="CDL08704.1"/>
    </source>
</evidence>
<organism evidence="1 2">
    <name type="scientific">Klebsiella pneumoniae IS43</name>
    <dbReference type="NCBI Taxonomy" id="1432552"/>
    <lineage>
        <taxon>Bacteria</taxon>
        <taxon>Pseudomonadati</taxon>
        <taxon>Pseudomonadota</taxon>
        <taxon>Gammaproteobacteria</taxon>
        <taxon>Enterobacterales</taxon>
        <taxon>Enterobacteriaceae</taxon>
        <taxon>Klebsiella/Raoultella group</taxon>
        <taxon>Klebsiella</taxon>
        <taxon>Klebsiella pneumoniae complex</taxon>
    </lineage>
</organism>
<dbReference type="AlphaFoldDB" id="W1DKV9"/>
<dbReference type="EMBL" id="CBWK010000236">
    <property type="protein sequence ID" value="CDL08704.1"/>
    <property type="molecule type" value="Genomic_DNA"/>
</dbReference>
<protein>
    <submittedName>
        <fullName evidence="1">Uncharacterized protein</fullName>
    </submittedName>
</protein>
<name>W1DKV9_KLEPN</name>
<comment type="caution">
    <text evidence="1">The sequence shown here is derived from an EMBL/GenBank/DDBJ whole genome shotgun (WGS) entry which is preliminary data.</text>
</comment>
<sequence>MLCAHDVLLAEDTPVKVLDKIPVIVNRWQTRNWNQAREKSM</sequence>